<evidence type="ECO:0000313" key="2">
    <source>
        <dbReference type="Proteomes" id="UP000605676"/>
    </source>
</evidence>
<proteinExistence type="predicted"/>
<dbReference type="Proteomes" id="UP000605676">
    <property type="component" value="Unassembled WGS sequence"/>
</dbReference>
<sequence length="146" mass="16737">MKILIIITMTFLLCVNIHGQEVIELTGEVISKHGTPLPGTSIVLNSNRFVGTITDACGQFTLQVPKGRNDYLMFSMISEPFYFDLNLIKDQDLNKGIVFRIMPFSESRQQRTKNKKDKNITIDCIKFVYKKTFKITDKNRISPKSN</sequence>
<protein>
    <recommendedName>
        <fullName evidence="3">Carboxypeptidase-like regulatory domain-containing protein</fullName>
    </recommendedName>
</protein>
<organism evidence="1 2">
    <name type="scientific">Carboxylicivirga marina</name>
    <dbReference type="NCBI Taxonomy" id="2800988"/>
    <lineage>
        <taxon>Bacteria</taxon>
        <taxon>Pseudomonadati</taxon>
        <taxon>Bacteroidota</taxon>
        <taxon>Bacteroidia</taxon>
        <taxon>Marinilabiliales</taxon>
        <taxon>Marinilabiliaceae</taxon>
        <taxon>Carboxylicivirga</taxon>
    </lineage>
</organism>
<reference evidence="1 2" key="1">
    <citation type="submission" date="2021-01" db="EMBL/GenBank/DDBJ databases">
        <title>Carboxyliciviraga sp.nov., isolated from coastal sediments.</title>
        <authorList>
            <person name="Lu D."/>
            <person name="Zhang T."/>
        </authorList>
    </citation>
    <scope>NUCLEOTIDE SEQUENCE [LARGE SCALE GENOMIC DNA]</scope>
    <source>
        <strain evidence="1 2">N1Y132</strain>
    </source>
</reference>
<dbReference type="SUPFAM" id="SSF49464">
    <property type="entry name" value="Carboxypeptidase regulatory domain-like"/>
    <property type="match status" value="1"/>
</dbReference>
<keyword evidence="2" id="KW-1185">Reference proteome</keyword>
<name>A0ABS1HS31_9BACT</name>
<dbReference type="RefSeq" id="WP_200467280.1">
    <property type="nucleotide sequence ID" value="NZ_JAENRR010000161.1"/>
</dbReference>
<comment type="caution">
    <text evidence="1">The sequence shown here is derived from an EMBL/GenBank/DDBJ whole genome shotgun (WGS) entry which is preliminary data.</text>
</comment>
<accession>A0ABS1HS31</accession>
<dbReference type="EMBL" id="JAENRR010000161">
    <property type="protein sequence ID" value="MBK3520063.1"/>
    <property type="molecule type" value="Genomic_DNA"/>
</dbReference>
<evidence type="ECO:0008006" key="3">
    <source>
        <dbReference type="Google" id="ProtNLM"/>
    </source>
</evidence>
<gene>
    <name evidence="1" type="ORF">JIV24_22215</name>
</gene>
<evidence type="ECO:0000313" key="1">
    <source>
        <dbReference type="EMBL" id="MBK3520063.1"/>
    </source>
</evidence>
<dbReference type="InterPro" id="IPR008969">
    <property type="entry name" value="CarboxyPept-like_regulatory"/>
</dbReference>